<sequence>MHYLCPGNYLARPALGVSCAFCYGRCAAVVLNPGRTNPLVHEGLEGGFRSERDKWTDYVRHRYVNPDLVSQDPLTGTDGWRILESSSTALPRQEVLLEVK</sequence>
<evidence type="ECO:0000313" key="2">
    <source>
        <dbReference type="Proteomes" id="UP000256328"/>
    </source>
</evidence>
<dbReference type="EMBL" id="PDLN01000003">
    <property type="protein sequence ID" value="RDW91039.1"/>
    <property type="molecule type" value="Genomic_DNA"/>
</dbReference>
<gene>
    <name evidence="1" type="ORF">BP5796_02204</name>
</gene>
<comment type="caution">
    <text evidence="1">The sequence shown here is derived from an EMBL/GenBank/DDBJ whole genome shotgun (WGS) entry which is preliminary data.</text>
</comment>
<keyword evidence="2" id="KW-1185">Reference proteome</keyword>
<organism evidence="1 2">
    <name type="scientific">Coleophoma crateriformis</name>
    <dbReference type="NCBI Taxonomy" id="565419"/>
    <lineage>
        <taxon>Eukaryota</taxon>
        <taxon>Fungi</taxon>
        <taxon>Dikarya</taxon>
        <taxon>Ascomycota</taxon>
        <taxon>Pezizomycotina</taxon>
        <taxon>Leotiomycetes</taxon>
        <taxon>Helotiales</taxon>
        <taxon>Dermateaceae</taxon>
        <taxon>Coleophoma</taxon>
    </lineage>
</organism>
<dbReference type="AlphaFoldDB" id="A0A3D8SXQ1"/>
<reference evidence="1 2" key="1">
    <citation type="journal article" date="2018" name="IMA Fungus">
        <title>IMA Genome-F 9: Draft genome sequence of Annulohypoxylon stygium, Aspergillus mulundensis, Berkeleyomyces basicola (syn. Thielaviopsis basicola), Ceratocystis smalleyi, two Cercospora beticola strains, Coleophoma cylindrospora, Fusarium fracticaudum, Phialophora cf. hyalina, and Morchella septimelata.</title>
        <authorList>
            <person name="Wingfield B.D."/>
            <person name="Bills G.F."/>
            <person name="Dong Y."/>
            <person name="Huang W."/>
            <person name="Nel W.J."/>
            <person name="Swalarsk-Parry B.S."/>
            <person name="Vaghefi N."/>
            <person name="Wilken P.M."/>
            <person name="An Z."/>
            <person name="de Beer Z.W."/>
            <person name="De Vos L."/>
            <person name="Chen L."/>
            <person name="Duong T.A."/>
            <person name="Gao Y."/>
            <person name="Hammerbacher A."/>
            <person name="Kikkert J.R."/>
            <person name="Li Y."/>
            <person name="Li H."/>
            <person name="Li K."/>
            <person name="Li Q."/>
            <person name="Liu X."/>
            <person name="Ma X."/>
            <person name="Naidoo K."/>
            <person name="Pethybridge S.J."/>
            <person name="Sun J."/>
            <person name="Steenkamp E.T."/>
            <person name="van der Nest M.A."/>
            <person name="van Wyk S."/>
            <person name="Wingfield M.J."/>
            <person name="Xiong C."/>
            <person name="Yue Q."/>
            <person name="Zhang X."/>
        </authorList>
    </citation>
    <scope>NUCLEOTIDE SEQUENCE [LARGE SCALE GENOMIC DNA]</scope>
    <source>
        <strain evidence="1 2">BP5796</strain>
    </source>
</reference>
<proteinExistence type="predicted"/>
<accession>A0A3D8SXQ1</accession>
<protein>
    <submittedName>
        <fullName evidence="1">Uncharacterized protein</fullName>
    </submittedName>
</protein>
<name>A0A3D8SXQ1_9HELO</name>
<dbReference type="Proteomes" id="UP000256328">
    <property type="component" value="Unassembled WGS sequence"/>
</dbReference>
<evidence type="ECO:0000313" key="1">
    <source>
        <dbReference type="EMBL" id="RDW91039.1"/>
    </source>
</evidence>